<dbReference type="EMBL" id="VOBQ01000013">
    <property type="protein sequence ID" value="TWO69937.1"/>
    <property type="molecule type" value="Genomic_DNA"/>
</dbReference>
<keyword evidence="2" id="KW-1185">Reference proteome</keyword>
<dbReference type="Proteomes" id="UP000318199">
    <property type="component" value="Unassembled WGS sequence"/>
</dbReference>
<evidence type="ECO:0000313" key="2">
    <source>
        <dbReference type="Proteomes" id="UP000318199"/>
    </source>
</evidence>
<sequence length="56" mass="5995">MATPAPAPADPNKINVQDKADLESWAKVFGVTFTQVRAAVAIVGPNAEAVRKYLKK</sequence>
<dbReference type="RefSeq" id="WP_145894133.1">
    <property type="nucleotide sequence ID" value="NZ_VOBQ01000013.1"/>
</dbReference>
<organism evidence="1 2">
    <name type="scientific">Caenimonas sedimenti</name>
    <dbReference type="NCBI Taxonomy" id="2596921"/>
    <lineage>
        <taxon>Bacteria</taxon>
        <taxon>Pseudomonadati</taxon>
        <taxon>Pseudomonadota</taxon>
        <taxon>Betaproteobacteria</taxon>
        <taxon>Burkholderiales</taxon>
        <taxon>Comamonadaceae</taxon>
        <taxon>Caenimonas</taxon>
    </lineage>
</organism>
<dbReference type="InterPro" id="IPR022037">
    <property type="entry name" value="DUF3606"/>
</dbReference>
<dbReference type="OrthoDB" id="7030114at2"/>
<proteinExistence type="predicted"/>
<dbReference type="AlphaFoldDB" id="A0A562ZNE6"/>
<evidence type="ECO:0000313" key="1">
    <source>
        <dbReference type="EMBL" id="TWO69937.1"/>
    </source>
</evidence>
<dbReference type="Pfam" id="PF12244">
    <property type="entry name" value="DUF3606"/>
    <property type="match status" value="1"/>
</dbReference>
<reference evidence="1 2" key="1">
    <citation type="submission" date="2019-07" db="EMBL/GenBank/DDBJ databases">
        <title>Caenimonas sedimenti sp. nov., isolated from activated sludge.</title>
        <authorList>
            <person name="Xu J."/>
        </authorList>
    </citation>
    <scope>NUCLEOTIDE SEQUENCE [LARGE SCALE GENOMIC DNA]</scope>
    <source>
        <strain evidence="1 2">HX-9-20</strain>
    </source>
</reference>
<gene>
    <name evidence="1" type="ORF">FN976_16435</name>
</gene>
<accession>A0A562ZNE6</accession>
<name>A0A562ZNE6_9BURK</name>
<protein>
    <submittedName>
        <fullName evidence="1">DUF3606 domain-containing protein</fullName>
    </submittedName>
</protein>
<comment type="caution">
    <text evidence="1">The sequence shown here is derived from an EMBL/GenBank/DDBJ whole genome shotgun (WGS) entry which is preliminary data.</text>
</comment>